<dbReference type="InterPro" id="IPR036770">
    <property type="entry name" value="Ankyrin_rpt-contain_sf"/>
</dbReference>
<organism evidence="6 7">
    <name type="scientific">Crassostrea virginica</name>
    <name type="common">Eastern oyster</name>
    <dbReference type="NCBI Taxonomy" id="6565"/>
    <lineage>
        <taxon>Eukaryota</taxon>
        <taxon>Metazoa</taxon>
        <taxon>Spiralia</taxon>
        <taxon>Lophotrochozoa</taxon>
        <taxon>Mollusca</taxon>
        <taxon>Bivalvia</taxon>
        <taxon>Autobranchia</taxon>
        <taxon>Pteriomorphia</taxon>
        <taxon>Ostreida</taxon>
        <taxon>Ostreoidea</taxon>
        <taxon>Ostreidae</taxon>
        <taxon>Crassostrea</taxon>
    </lineage>
</organism>
<keyword evidence="6" id="KW-1185">Reference proteome</keyword>
<keyword evidence="5" id="KW-0732">Signal</keyword>
<feature type="chain" id="PRO_5034972478" evidence="5">
    <location>
        <begin position="21"/>
        <end position="795"/>
    </location>
</feature>
<sequence length="795" mass="90308">MILDIYKIPFIVMLFKSVLSLSDYDFEVISVERCPMTEEEWKDSSVRLNCNYTFEYNCVPNKHLTSLIEFCYPGKKSLYQEGNCLELAAKGLFNHIPCKSTFSCGCPDTFYYSNEIYKFPMCLSINSMLRCFNADIGCISSRSLKYNTSEPQTTTSVEDQTTSIKGQTTIDVGSSEKDFMTTISNVAEVPNRNSERCLCPCSGYIAAVLFCVVFSIATIALVVFCFMKRKRRNERYKVAKPQDLEESEQLRSIAETSTASKERTVRVSPVHPNDIEVTEQLQTQDGKDTAAEDRAVVAHPAQENNIVETIQLQSMDENDTASEERAVHTVQENDGVKEKVNAKGSELPSLLLNLNDLECEHMVEDMEQFLLLRRHCLHGAFENFYYLLTTRILNKKDEKVMSILESRDREGCSLLHFAAEGGSKDIIETLLTHCTKRKVDDVNHFGHTVLHIACKYGNFDICKFLLSDDGRIDLLLTKVCRNKWNAVHFTAVCGKFNIFQYLHGKEKLNINCVTLNGLNILHIACIHNHTKFCKKLIERHEELGLSLETSDPRGWSVAHFAAKVGNKDIFQLFMHKKFTSFKTHHKKTILHICCEHGHFDLCKLIVEKSPFIGGLLDEIDDEGWTALHSAAKGGNLEVFKLIERTLASTDPLECLVQITYNRKTVLHICCIHKHVEICKYICDKLTPRKINKVTKKNWTAAHYVAVEIKQDGSEEKLIKILVDAGMDLQATSDEGKTVLTVAIEHRNKNLVDYLLENHPELVQIEQAKLRDVAGFDDEIEAKIHNALQRLSSVKS</sequence>
<feature type="repeat" description="ANK" evidence="3">
    <location>
        <begin position="445"/>
        <end position="477"/>
    </location>
</feature>
<keyword evidence="4" id="KW-1133">Transmembrane helix</keyword>
<dbReference type="OrthoDB" id="6156851at2759"/>
<name>A0A8B8B8N2_CRAVI</name>
<protein>
    <submittedName>
        <fullName evidence="7">Serine/threonine-protein phosphatase 6 regulatory ankyrin repeat subunit A-like</fullName>
    </submittedName>
</protein>
<evidence type="ECO:0000256" key="5">
    <source>
        <dbReference type="SAM" id="SignalP"/>
    </source>
</evidence>
<proteinExistence type="predicted"/>
<dbReference type="SUPFAM" id="SSF48403">
    <property type="entry name" value="Ankyrin repeat"/>
    <property type="match status" value="1"/>
</dbReference>
<evidence type="ECO:0000256" key="1">
    <source>
        <dbReference type="ARBA" id="ARBA00022737"/>
    </source>
</evidence>
<dbReference type="Pfam" id="PF12796">
    <property type="entry name" value="Ank_2"/>
    <property type="match status" value="4"/>
</dbReference>
<feature type="transmembrane region" description="Helical" evidence="4">
    <location>
        <begin position="204"/>
        <end position="227"/>
    </location>
</feature>
<evidence type="ECO:0000256" key="3">
    <source>
        <dbReference type="PROSITE-ProRule" id="PRU00023"/>
    </source>
</evidence>
<dbReference type="Proteomes" id="UP000694844">
    <property type="component" value="Chromosome 8"/>
</dbReference>
<keyword evidence="4" id="KW-0812">Transmembrane</keyword>
<dbReference type="AlphaFoldDB" id="A0A8B8B8N2"/>
<keyword evidence="1" id="KW-0677">Repeat</keyword>
<accession>A0A8B8B8N2</accession>
<dbReference type="PRINTS" id="PR01415">
    <property type="entry name" value="ANKYRIN"/>
</dbReference>
<evidence type="ECO:0000313" key="6">
    <source>
        <dbReference type="Proteomes" id="UP000694844"/>
    </source>
</evidence>
<dbReference type="SMART" id="SM00248">
    <property type="entry name" value="ANK"/>
    <property type="match status" value="10"/>
</dbReference>
<dbReference type="PANTHER" id="PTHR24198">
    <property type="entry name" value="ANKYRIN REPEAT AND PROTEIN KINASE DOMAIN-CONTAINING PROTEIN"/>
    <property type="match status" value="1"/>
</dbReference>
<dbReference type="InterPro" id="IPR002110">
    <property type="entry name" value="Ankyrin_rpt"/>
</dbReference>
<evidence type="ECO:0000256" key="2">
    <source>
        <dbReference type="ARBA" id="ARBA00023043"/>
    </source>
</evidence>
<dbReference type="Gene3D" id="1.25.40.20">
    <property type="entry name" value="Ankyrin repeat-containing domain"/>
    <property type="match status" value="3"/>
</dbReference>
<reference evidence="7" key="1">
    <citation type="submission" date="2025-08" db="UniProtKB">
        <authorList>
            <consortium name="RefSeq"/>
        </authorList>
    </citation>
    <scope>IDENTIFICATION</scope>
    <source>
        <tissue evidence="7">Whole sample</tissue>
    </source>
</reference>
<evidence type="ECO:0000313" key="7">
    <source>
        <dbReference type="RefSeq" id="XP_022299518.1"/>
    </source>
</evidence>
<evidence type="ECO:0000256" key="4">
    <source>
        <dbReference type="SAM" id="Phobius"/>
    </source>
</evidence>
<keyword evidence="2 3" id="KW-0040">ANK repeat</keyword>
<dbReference type="KEGG" id="cvn:111108174"/>
<dbReference type="PANTHER" id="PTHR24198:SF165">
    <property type="entry name" value="ANKYRIN REPEAT-CONTAINING PROTEIN-RELATED"/>
    <property type="match status" value="1"/>
</dbReference>
<dbReference type="GeneID" id="111108174"/>
<feature type="signal peptide" evidence="5">
    <location>
        <begin position="1"/>
        <end position="20"/>
    </location>
</feature>
<dbReference type="RefSeq" id="XP_022299518.1">
    <property type="nucleotide sequence ID" value="XM_022443810.1"/>
</dbReference>
<keyword evidence="4" id="KW-0472">Membrane</keyword>
<dbReference type="PROSITE" id="PS50088">
    <property type="entry name" value="ANK_REPEAT"/>
    <property type="match status" value="1"/>
</dbReference>
<dbReference type="PROSITE" id="PS50297">
    <property type="entry name" value="ANK_REP_REGION"/>
    <property type="match status" value="1"/>
</dbReference>
<gene>
    <name evidence="7" type="primary">LOC111108174</name>
</gene>